<proteinExistence type="predicted"/>
<name>A0A1G4PWQ5_BORJA</name>
<accession>A0A1G4PWQ5</accession>
<dbReference type="RefSeq" id="WP_091973193.1">
    <property type="nucleotide sequence ID" value="NZ_CP124066.1"/>
</dbReference>
<reference evidence="2" key="1">
    <citation type="submission" date="2016-10" db="EMBL/GenBank/DDBJ databases">
        <authorList>
            <person name="Varghese N."/>
            <person name="Submissions S."/>
        </authorList>
    </citation>
    <scope>NUCLEOTIDE SEQUENCE [LARGE SCALE GENOMIC DNA]</scope>
    <source>
        <strain evidence="2">ATCC 51557</strain>
    </source>
</reference>
<sequence length="345" mass="40772">MIKKYLIYISLLFVVFEVCPEPSFISQGNSYELDFSNREVDINVNTNSKFNLSFKDESWIYIKSNENRAFINLIGESYENGAVFAFQTFKKEGKIKLIFSYQNVKDSIEFNKIIILKITKNFEAEISNGGDGSDEDRDIRSNNNLELRRDGVNKISSLEVIARALNLSYINDYKGAIDLLNKYDFNDDKYILLKAEIYYKNRDYLKSYENYLKLKSKCFQSIIFDLIKLGIELNVKEEVLEGARYLVEKNIDFSESIYLDIFEFLVMRGEYEFALNFSSLYFPKYINSSFSDKYSYFLGKLYESESKHKDFLKALHYYKLVIDNYPFSDYYGRAKIGYLFLKRFF</sequence>
<evidence type="ECO:0000313" key="1">
    <source>
        <dbReference type="EMBL" id="SCW36740.1"/>
    </source>
</evidence>
<dbReference type="EMBL" id="FMTE01000004">
    <property type="protein sequence ID" value="SCW36740.1"/>
    <property type="molecule type" value="Genomic_DNA"/>
</dbReference>
<gene>
    <name evidence="1" type="ORF">SAMN02983004_00807</name>
</gene>
<evidence type="ECO:0000313" key="2">
    <source>
        <dbReference type="Proteomes" id="UP000199262"/>
    </source>
</evidence>
<evidence type="ECO:0008006" key="3">
    <source>
        <dbReference type="Google" id="ProtNLM"/>
    </source>
</evidence>
<dbReference type="Proteomes" id="UP000199262">
    <property type="component" value="Unassembled WGS sequence"/>
</dbReference>
<protein>
    <recommendedName>
        <fullName evidence="3">Tetratricopeptide repeat-containing protein</fullName>
    </recommendedName>
</protein>
<organism evidence="1 2">
    <name type="scientific">Borreliella japonica</name>
    <name type="common">Borrelia japonica</name>
    <dbReference type="NCBI Taxonomy" id="34095"/>
    <lineage>
        <taxon>Bacteria</taxon>
        <taxon>Pseudomonadati</taxon>
        <taxon>Spirochaetota</taxon>
        <taxon>Spirochaetia</taxon>
        <taxon>Spirochaetales</taxon>
        <taxon>Borreliaceae</taxon>
        <taxon>Borreliella</taxon>
    </lineage>
</organism>
<dbReference type="AlphaFoldDB" id="A0A1G4PWQ5"/>
<keyword evidence="2" id="KW-1185">Reference proteome</keyword>
<dbReference type="OrthoDB" id="350349at2"/>